<dbReference type="GO" id="GO:0016740">
    <property type="term" value="F:transferase activity"/>
    <property type="evidence" value="ECO:0007669"/>
    <property type="project" value="UniProtKB-KW"/>
</dbReference>
<dbReference type="PANTHER" id="PTHR14226">
    <property type="entry name" value="NEUROPATHY TARGET ESTERASE/SWISS CHEESE D.MELANOGASTER"/>
    <property type="match status" value="1"/>
</dbReference>
<evidence type="ECO:0000313" key="7">
    <source>
        <dbReference type="Proteomes" id="UP000507962"/>
    </source>
</evidence>
<feature type="active site" description="Proton acceptor" evidence="4">
    <location>
        <position position="162"/>
    </location>
</feature>
<organism evidence="6 7">
    <name type="scientific">Desulfoluna butyratoxydans</name>
    <dbReference type="NCBI Taxonomy" id="231438"/>
    <lineage>
        <taxon>Bacteria</taxon>
        <taxon>Pseudomonadati</taxon>
        <taxon>Thermodesulfobacteriota</taxon>
        <taxon>Desulfobacteria</taxon>
        <taxon>Desulfobacterales</taxon>
        <taxon>Desulfolunaceae</taxon>
        <taxon>Desulfoluna</taxon>
    </lineage>
</organism>
<dbReference type="PANTHER" id="PTHR14226:SF76">
    <property type="entry name" value="NTE FAMILY PROTEIN RSSA"/>
    <property type="match status" value="1"/>
</dbReference>
<dbReference type="EMBL" id="CAADHO010000001">
    <property type="protein sequence ID" value="VFQ43126.1"/>
    <property type="molecule type" value="Genomic_DNA"/>
</dbReference>
<keyword evidence="7" id="KW-1185">Reference proteome</keyword>
<protein>
    <submittedName>
        <fullName evidence="6">Acyl transferase/acyl hydrolase/lysophospholipase</fullName>
    </submittedName>
</protein>
<dbReference type="Proteomes" id="UP000507962">
    <property type="component" value="Unassembled WGS sequence"/>
</dbReference>
<accession>A0A4U8YHQ7</accession>
<evidence type="ECO:0000259" key="5">
    <source>
        <dbReference type="PROSITE" id="PS51635"/>
    </source>
</evidence>
<sequence>MSGNTNNKRGKTVSLVLGSGGARGLAHIGVIHWLEEHGFHIASISGCSVGAMVGGIYAAGHLDEFETWVRSITRMDLVALMDLSWGKSGLVKGDKVMSTLVGLVGDQCIEDLPIPFTAVATDMLNEKEVWLTSGSLFDAIRASCSIPFFLTPVHLNGVELIDGGVLNPVPIAPTFGDSTDITLAVNLGGPAEEHQHEETDQVQAAEESPTIRRKINRFIHRFKNNGKENSGRDWGVYDIAHQAFDAMQGTIARQKLAAYPPDRLVVIPKNACGTLEVYRAAEMIDLGYRRAERCFSELLA</sequence>
<feature type="short sequence motif" description="DGA/G" evidence="4">
    <location>
        <begin position="162"/>
        <end position="164"/>
    </location>
</feature>
<dbReference type="PROSITE" id="PS51635">
    <property type="entry name" value="PNPLA"/>
    <property type="match status" value="1"/>
</dbReference>
<evidence type="ECO:0000256" key="3">
    <source>
        <dbReference type="ARBA" id="ARBA00023098"/>
    </source>
</evidence>
<keyword evidence="1 4" id="KW-0378">Hydrolase</keyword>
<dbReference type="InterPro" id="IPR050301">
    <property type="entry name" value="NTE"/>
</dbReference>
<feature type="domain" description="PNPLA" evidence="5">
    <location>
        <begin position="15"/>
        <end position="175"/>
    </location>
</feature>
<dbReference type="InterPro" id="IPR016035">
    <property type="entry name" value="Acyl_Trfase/lysoPLipase"/>
</dbReference>
<keyword evidence="2 4" id="KW-0442">Lipid degradation</keyword>
<dbReference type="GO" id="GO:0016787">
    <property type="term" value="F:hydrolase activity"/>
    <property type="evidence" value="ECO:0007669"/>
    <property type="project" value="UniProtKB-UniRule"/>
</dbReference>
<evidence type="ECO:0000256" key="2">
    <source>
        <dbReference type="ARBA" id="ARBA00022963"/>
    </source>
</evidence>
<dbReference type="Gene3D" id="3.40.1090.10">
    <property type="entry name" value="Cytosolic phospholipase A2 catalytic domain"/>
    <property type="match status" value="2"/>
</dbReference>
<evidence type="ECO:0000313" key="6">
    <source>
        <dbReference type="EMBL" id="VFQ43126.1"/>
    </source>
</evidence>
<keyword evidence="6" id="KW-0808">Transferase</keyword>
<reference evidence="6 7" key="1">
    <citation type="submission" date="2019-03" db="EMBL/GenBank/DDBJ databases">
        <authorList>
            <person name="Nijsse B."/>
        </authorList>
    </citation>
    <scope>NUCLEOTIDE SEQUENCE [LARGE SCALE GENOMIC DNA]</scope>
    <source>
        <strain evidence="6">Desulfoluna butyratoxydans MSL71</strain>
    </source>
</reference>
<gene>
    <name evidence="6" type="ORF">MSL71_7530</name>
</gene>
<dbReference type="GO" id="GO:0016042">
    <property type="term" value="P:lipid catabolic process"/>
    <property type="evidence" value="ECO:0007669"/>
    <property type="project" value="UniProtKB-UniRule"/>
</dbReference>
<evidence type="ECO:0000256" key="4">
    <source>
        <dbReference type="PROSITE-ProRule" id="PRU01161"/>
    </source>
</evidence>
<feature type="active site" description="Nucleophile" evidence="4">
    <location>
        <position position="48"/>
    </location>
</feature>
<name>A0A4U8YHQ7_9BACT</name>
<dbReference type="SUPFAM" id="SSF52151">
    <property type="entry name" value="FabD/lysophospholipase-like"/>
    <property type="match status" value="1"/>
</dbReference>
<evidence type="ECO:0000256" key="1">
    <source>
        <dbReference type="ARBA" id="ARBA00022801"/>
    </source>
</evidence>
<dbReference type="InterPro" id="IPR002641">
    <property type="entry name" value="PNPLA_dom"/>
</dbReference>
<dbReference type="RefSeq" id="WP_180137311.1">
    <property type="nucleotide sequence ID" value="NZ_CAADHO010000001.1"/>
</dbReference>
<comment type="caution">
    <text evidence="4">Lacks conserved residue(s) required for the propagation of feature annotation.</text>
</comment>
<dbReference type="AlphaFoldDB" id="A0A4U8YHQ7"/>
<keyword evidence="3 4" id="KW-0443">Lipid metabolism</keyword>
<dbReference type="Pfam" id="PF01734">
    <property type="entry name" value="Patatin"/>
    <property type="match status" value="1"/>
</dbReference>
<feature type="short sequence motif" description="GXSXG" evidence="4">
    <location>
        <begin position="46"/>
        <end position="50"/>
    </location>
</feature>
<proteinExistence type="predicted"/>